<feature type="compositionally biased region" description="Polar residues" evidence="1">
    <location>
        <begin position="546"/>
        <end position="566"/>
    </location>
</feature>
<feature type="compositionally biased region" description="Low complexity" evidence="1">
    <location>
        <begin position="447"/>
        <end position="459"/>
    </location>
</feature>
<reference evidence="3" key="1">
    <citation type="submission" date="2023-10" db="EMBL/GenBank/DDBJ databases">
        <authorList>
            <person name="Noh H."/>
        </authorList>
    </citation>
    <scope>NUCLEOTIDE SEQUENCE</scope>
    <source>
        <strain evidence="3">DUCC4014</strain>
    </source>
</reference>
<feature type="compositionally biased region" description="Acidic residues" evidence="1">
    <location>
        <begin position="700"/>
        <end position="718"/>
    </location>
</feature>
<feature type="compositionally biased region" description="Low complexity" evidence="1">
    <location>
        <begin position="735"/>
        <end position="776"/>
    </location>
</feature>
<feature type="compositionally biased region" description="Low complexity" evidence="1">
    <location>
        <begin position="420"/>
        <end position="434"/>
    </location>
</feature>
<evidence type="ECO:0000256" key="2">
    <source>
        <dbReference type="SAM" id="SignalP"/>
    </source>
</evidence>
<feature type="compositionally biased region" description="Low complexity" evidence="1">
    <location>
        <begin position="574"/>
        <end position="594"/>
    </location>
</feature>
<feature type="region of interest" description="Disordered" evidence="1">
    <location>
        <begin position="700"/>
        <end position="791"/>
    </location>
</feature>
<evidence type="ECO:0000256" key="1">
    <source>
        <dbReference type="SAM" id="MobiDB-lite"/>
    </source>
</evidence>
<feature type="compositionally biased region" description="Low complexity" evidence="1">
    <location>
        <begin position="660"/>
        <end position="688"/>
    </location>
</feature>
<feature type="compositionally biased region" description="Acidic residues" evidence="1">
    <location>
        <begin position="840"/>
        <end position="849"/>
    </location>
</feature>
<keyword evidence="4" id="KW-1185">Reference proteome</keyword>
<evidence type="ECO:0000313" key="3">
    <source>
        <dbReference type="EMBL" id="WOO78384.1"/>
    </source>
</evidence>
<accession>A0AAF0Y5D7</accession>
<dbReference type="EMBL" id="CP086715">
    <property type="protein sequence ID" value="WOO78384.1"/>
    <property type="molecule type" value="Genomic_DNA"/>
</dbReference>
<feature type="region of interest" description="Disordered" evidence="1">
    <location>
        <begin position="384"/>
        <end position="688"/>
    </location>
</feature>
<keyword evidence="2" id="KW-0732">Signal</keyword>
<protein>
    <submittedName>
        <fullName evidence="3">Uncharacterized protein</fullName>
    </submittedName>
</protein>
<feature type="compositionally biased region" description="Low complexity" evidence="1">
    <location>
        <begin position="389"/>
        <end position="402"/>
    </location>
</feature>
<evidence type="ECO:0000313" key="4">
    <source>
        <dbReference type="Proteomes" id="UP000827549"/>
    </source>
</evidence>
<name>A0AAF0Y5D7_9TREE</name>
<feature type="region of interest" description="Disordered" evidence="1">
    <location>
        <begin position="175"/>
        <end position="352"/>
    </location>
</feature>
<dbReference type="RefSeq" id="XP_062624416.1">
    <property type="nucleotide sequence ID" value="XM_062768432.1"/>
</dbReference>
<feature type="compositionally biased region" description="Low complexity" evidence="1">
    <location>
        <begin position="183"/>
        <end position="207"/>
    </location>
</feature>
<feature type="compositionally biased region" description="Basic and acidic residues" evidence="1">
    <location>
        <begin position="403"/>
        <end position="412"/>
    </location>
</feature>
<organism evidence="3 4">
    <name type="scientific">Vanrija pseudolonga</name>
    <dbReference type="NCBI Taxonomy" id="143232"/>
    <lineage>
        <taxon>Eukaryota</taxon>
        <taxon>Fungi</taxon>
        <taxon>Dikarya</taxon>
        <taxon>Basidiomycota</taxon>
        <taxon>Agaricomycotina</taxon>
        <taxon>Tremellomycetes</taxon>
        <taxon>Trichosporonales</taxon>
        <taxon>Trichosporonaceae</taxon>
        <taxon>Vanrija</taxon>
    </lineage>
</organism>
<feature type="compositionally biased region" description="Low complexity" evidence="1">
    <location>
        <begin position="222"/>
        <end position="253"/>
    </location>
</feature>
<feature type="region of interest" description="Disordered" evidence="1">
    <location>
        <begin position="808"/>
        <end position="878"/>
    </location>
</feature>
<feature type="compositionally biased region" description="Low complexity" evidence="1">
    <location>
        <begin position="261"/>
        <end position="283"/>
    </location>
</feature>
<dbReference type="GeneID" id="87805184"/>
<dbReference type="Proteomes" id="UP000827549">
    <property type="component" value="Chromosome 2"/>
</dbReference>
<proteinExistence type="predicted"/>
<feature type="signal peptide" evidence="2">
    <location>
        <begin position="1"/>
        <end position="26"/>
    </location>
</feature>
<feature type="compositionally biased region" description="Low complexity" evidence="1">
    <location>
        <begin position="525"/>
        <end position="539"/>
    </location>
</feature>
<feature type="compositionally biased region" description="Low complexity" evidence="1">
    <location>
        <begin position="491"/>
        <end position="517"/>
    </location>
</feature>
<feature type="chain" id="PRO_5041913524" evidence="2">
    <location>
        <begin position="27"/>
        <end position="903"/>
    </location>
</feature>
<dbReference type="AlphaFoldDB" id="A0AAF0Y5D7"/>
<feature type="compositionally biased region" description="Low complexity" evidence="1">
    <location>
        <begin position="315"/>
        <end position="330"/>
    </location>
</feature>
<gene>
    <name evidence="3" type="ORF">LOC62_02G001933</name>
</gene>
<feature type="region of interest" description="Disordered" evidence="1">
    <location>
        <begin position="41"/>
        <end position="62"/>
    </location>
</feature>
<sequence>MVSLALIGHLFHSLLYTLTTHYPTLAEGTFGMPVSGGSMSFHGAGGSPAGRPSGGAPPPGQPQRAMFRCTACGTFVVSMTNYRTRRIEVICVNCIRHNDPAFLSQYIHPYYYYQHVPPPHPLSRGAEPGHGSLFDYLDFPQNPSPFSYPQRHPRWVYELLAPYVFGFVAGGGARPMPQPAPPSAEAIEASNSNDGNGNGTSSVSNSGEATEAENEDQSDHGSVVPSSPSVAPSSSSSASTIRSSSSSTSTVRSFTAPTWAPPSESTVRSSTRSSASSTASYHAPAPPSPAPPAPAPAAPTPPSPTPSVTVPPAPRTRSSTSSTHSSASSTIYNPAPAYSVEDPNDPDYLDALKVPREFNDLHVGGSAGPSRDRLGAREVARWQEAYGPDSAAARRAYSSSTASRDDDVEWRHSRQSRGGSAPRSSIAPSVASSKSSHRSRTSHHGSDAASAAGSTSASRTARHSQHGRSDSRDAGPITPGNWPIPLGYEPSGAPSVARSSVAGSAASVASTARRPPSIRVIPDTPSNAPSEASAPSSSGRRSRTSQAPSSTHSAPRSTGSGASWTRAQPEDTRSVASSSSSKGSRGSRNSASGSRGRGSGSGWREDDDVATVRGASPAPTDADSELMWAITQSNTLANKEPDYREIFHPSSSNRAPNAHASSSKLPSRAPSSVASSSTSSASRASTSSFHRELKALGEVNLDEIDWDQYGETWDEDDRLTDTGASEFGQGGGSVAGSSTTSDASTVRGSRASSSVSATGSVAGSVARSVAASVGSRNGSTRSRVAPSVAGSVRSNVAGSIANSYAGSAVGSVAGSSTASSTVTARSRGSSDAHPFGYPDSDGEWQEPEEPYALPPASETSDADSEAGPSEAQQYRDGYIAHRDMLNARRDELYGDWRNNPIWK</sequence>
<feature type="compositionally biased region" description="Low complexity" evidence="1">
    <location>
        <begin position="808"/>
        <end position="829"/>
    </location>
</feature>
<feature type="compositionally biased region" description="Pro residues" evidence="1">
    <location>
        <begin position="284"/>
        <end position="314"/>
    </location>
</feature>